<evidence type="ECO:0000313" key="3">
    <source>
        <dbReference type="Proteomes" id="UP001241758"/>
    </source>
</evidence>
<keyword evidence="3" id="KW-1185">Reference proteome</keyword>
<dbReference type="RefSeq" id="WP_282766535.1">
    <property type="nucleotide sequence ID" value="NZ_JASCTH010000040.1"/>
</dbReference>
<gene>
    <name evidence="2" type="ORF">QLQ12_41455</name>
</gene>
<reference evidence="2 3" key="1">
    <citation type="submission" date="2023-05" db="EMBL/GenBank/DDBJ databases">
        <title>Actinoplanes sp. NEAU-A12 genome sequencing.</title>
        <authorList>
            <person name="Wang Z.-S."/>
        </authorList>
    </citation>
    <scope>NUCLEOTIDE SEQUENCE [LARGE SCALE GENOMIC DNA]</scope>
    <source>
        <strain evidence="2 3">NEAU-A12</strain>
    </source>
</reference>
<proteinExistence type="predicted"/>
<evidence type="ECO:0000313" key="2">
    <source>
        <dbReference type="EMBL" id="MDI6105071.1"/>
    </source>
</evidence>
<dbReference type="Proteomes" id="UP001241758">
    <property type="component" value="Unassembled WGS sequence"/>
</dbReference>
<comment type="caution">
    <text evidence="2">The sequence shown here is derived from an EMBL/GenBank/DDBJ whole genome shotgun (WGS) entry which is preliminary data.</text>
</comment>
<keyword evidence="1" id="KW-0732">Signal</keyword>
<protein>
    <submittedName>
        <fullName evidence="2">Uncharacterized protein</fullName>
    </submittedName>
</protein>
<dbReference type="EMBL" id="JASCTH010000040">
    <property type="protein sequence ID" value="MDI6105071.1"/>
    <property type="molecule type" value="Genomic_DNA"/>
</dbReference>
<name>A0ABT6WZ95_9ACTN</name>
<feature type="signal peptide" evidence="1">
    <location>
        <begin position="1"/>
        <end position="39"/>
    </location>
</feature>
<accession>A0ABT6WZ95</accession>
<organism evidence="2 3">
    <name type="scientific">Actinoplanes sandaracinus</name>
    <dbReference type="NCBI Taxonomy" id="3045177"/>
    <lineage>
        <taxon>Bacteria</taxon>
        <taxon>Bacillati</taxon>
        <taxon>Actinomycetota</taxon>
        <taxon>Actinomycetes</taxon>
        <taxon>Micromonosporales</taxon>
        <taxon>Micromonosporaceae</taxon>
        <taxon>Actinoplanes</taxon>
    </lineage>
</organism>
<evidence type="ECO:0000256" key="1">
    <source>
        <dbReference type="SAM" id="SignalP"/>
    </source>
</evidence>
<sequence>MTIPQASRRTAALSFLRCCATAAMTATCALTAGATAVQAAPDISPPTREAPLTAGQLGAASLAGRSPATWAPAQKPFADKPPATARLTKAQRKVLVEATRRYHDVDQALADGYLATDHCVPGMGWHYAHPGLSADAAIDPVWPEVLLYVPGRDGSPQLIGVEYFKADADGSLTTDSDRPTLFGNAFNGPMAGHEMPPGAPPMPVHYDLHVWLYTDNPAGELAIENPQVTCP</sequence>
<feature type="chain" id="PRO_5045604817" evidence="1">
    <location>
        <begin position="40"/>
        <end position="231"/>
    </location>
</feature>